<name>A0A7K0KBP8_9BACT</name>
<protein>
    <submittedName>
        <fullName evidence="7">Pectate lyase</fullName>
    </submittedName>
</protein>
<comment type="caution">
    <text evidence="7">The sequence shown here is derived from an EMBL/GenBank/DDBJ whole genome shotgun (WGS) entry which is preliminary data.</text>
</comment>
<feature type="chain" id="PRO_5029652323" evidence="5">
    <location>
        <begin position="23"/>
        <end position="1471"/>
    </location>
</feature>
<evidence type="ECO:0000256" key="5">
    <source>
        <dbReference type="SAM" id="SignalP"/>
    </source>
</evidence>
<reference evidence="7 8" key="1">
    <citation type="submission" date="2019-08" db="EMBL/GenBank/DDBJ databases">
        <title>In-depth cultivation of the pig gut microbiome towards novel bacterial diversity and tailored functional studies.</title>
        <authorList>
            <person name="Wylensek D."/>
            <person name="Hitch T.C.A."/>
            <person name="Clavel T."/>
        </authorList>
    </citation>
    <scope>NUCLEOTIDE SEQUENCE [LARGE SCALE GENOMIC DNA]</scope>
    <source>
        <strain evidence="7 8">LKV-178-WT-2A</strain>
    </source>
</reference>
<keyword evidence="2" id="KW-0378">Hydrolase</keyword>
<dbReference type="EMBL" id="VUNG01000002">
    <property type="protein sequence ID" value="MST83289.1"/>
    <property type="molecule type" value="Genomic_DNA"/>
</dbReference>
<dbReference type="SUPFAM" id="SSF51126">
    <property type="entry name" value="Pectin lyase-like"/>
    <property type="match status" value="2"/>
</dbReference>
<dbReference type="GO" id="GO:0030599">
    <property type="term" value="F:pectinesterase activity"/>
    <property type="evidence" value="ECO:0007669"/>
    <property type="project" value="InterPro"/>
</dbReference>
<proteinExistence type="predicted"/>
<evidence type="ECO:0000256" key="3">
    <source>
        <dbReference type="ARBA" id="ARBA00023085"/>
    </source>
</evidence>
<dbReference type="InterPro" id="IPR012334">
    <property type="entry name" value="Pectin_lyas_fold"/>
</dbReference>
<evidence type="ECO:0000256" key="2">
    <source>
        <dbReference type="ARBA" id="ARBA00022801"/>
    </source>
</evidence>
<dbReference type="InterPro" id="IPR052063">
    <property type="entry name" value="Polysaccharide_Lyase_1"/>
</dbReference>
<dbReference type="InterPro" id="IPR000070">
    <property type="entry name" value="Pectinesterase_cat"/>
</dbReference>
<dbReference type="GO" id="GO:0046872">
    <property type="term" value="F:metal ion binding"/>
    <property type="evidence" value="ECO:0007669"/>
    <property type="project" value="UniProtKB-KW"/>
</dbReference>
<dbReference type="GO" id="GO:0042545">
    <property type="term" value="P:cell wall modification"/>
    <property type="evidence" value="ECO:0007669"/>
    <property type="project" value="InterPro"/>
</dbReference>
<keyword evidence="3" id="KW-0063">Aspartyl esterase</keyword>
<organism evidence="7 8">
    <name type="scientific">Hallella mizrahii</name>
    <dbReference type="NCBI Taxonomy" id="2606637"/>
    <lineage>
        <taxon>Bacteria</taxon>
        <taxon>Pseudomonadati</taxon>
        <taxon>Bacteroidota</taxon>
        <taxon>Bacteroidia</taxon>
        <taxon>Bacteroidales</taxon>
        <taxon>Prevotellaceae</taxon>
        <taxon>Hallella</taxon>
    </lineage>
</organism>
<evidence type="ECO:0000313" key="7">
    <source>
        <dbReference type="EMBL" id="MST83289.1"/>
    </source>
</evidence>
<evidence type="ECO:0000256" key="1">
    <source>
        <dbReference type="ARBA" id="ARBA00022723"/>
    </source>
</evidence>
<dbReference type="Pfam" id="PF09479">
    <property type="entry name" value="Flg_new"/>
    <property type="match status" value="1"/>
</dbReference>
<dbReference type="Proteomes" id="UP000438914">
    <property type="component" value="Unassembled WGS sequence"/>
</dbReference>
<dbReference type="Gene3D" id="2.160.20.10">
    <property type="entry name" value="Single-stranded right-handed beta-helix, Pectin lyase-like"/>
    <property type="match status" value="2"/>
</dbReference>
<feature type="signal peptide" evidence="5">
    <location>
        <begin position="1"/>
        <end position="22"/>
    </location>
</feature>
<dbReference type="RefSeq" id="WP_154532761.1">
    <property type="nucleotide sequence ID" value="NZ_VUNG01000002.1"/>
</dbReference>
<accession>A0A7K0KBP8</accession>
<keyword evidence="1" id="KW-0479">Metal-binding</keyword>
<keyword evidence="7" id="KW-0456">Lyase</keyword>
<keyword evidence="5" id="KW-0732">Signal</keyword>
<evidence type="ECO:0000259" key="6">
    <source>
        <dbReference type="Pfam" id="PF01095"/>
    </source>
</evidence>
<evidence type="ECO:0000256" key="4">
    <source>
        <dbReference type="ARBA" id="ARBA00023180"/>
    </source>
</evidence>
<sequence length="1471" mass="159551">MNSKPLLTIAALGLCATTWAQAPAFPGAEGNGRYVTGGRGGKVVHVTNLNDSGTGSLRAAVKGTDKKIVVFDVGGVIPLSSELKIGANTTILGQTAPYPGITLRYYTVRPGDNNIIRFIRVRRGQEKECDDGADACWGKNLNGLILDHCSLSWSIDEVGSFYDNNNFTMQWCTLGESLNNAGHDKGAHGYGGIWGGKLASFHHNMIAHVANRAPRFNGARYNWTGYTANSLFSTYKWPNAVQAENVDFRNCLIFDWGTGGCYGGPGGGYINMVNNYYKATPEVKNKNRITTVSIANSTTSADEKTYLDMTSRYYISGNYVDAKDSKGKVYGADYDWKGVKYDEGVQTINGEEYTKDSLYAYGKDVEHVNNAQGIPCVRIKLDKAVAPTGEVTTHSAENAYSKIMAYGGASLFRDDVDNRYMTEAKNGASTYTGSVTGIKGLIDKVSDVDGYTEANFPTGKRAADFDSDGDGMPNVWEKANGLNPDDASDANTYTLDAKGYYTNLEVYANSLVEYIMKAENKDAITNVDEYYPTCTKADGLDYYSGKIVERVSPSDTNTSSDTKTEKALYSTTFTDWTDAKASTTETTVTQSTKYSHETLTFSIFDTQICSTNQNTNKFPNWTGGYLMCSKSADPYVITSPLASITRVHFRHGATGSNRGWKLEAKGDGDTDWTVLSNAVAATQQGTDVEVDVNRTNCQLRFTNLNASQNAYLFQLDIYGNVSTGNQPSLASFSAYGKEYTAEDFFTENANGNYEGTVEVSKRSDMVSASNAITTTVGNGTIGTITYKEVSSDVNSSKPACDVTIPVTLATTGTVKTYIVHFVWKPDYTVLYHDTDDKVIAKQAVEKGDPINKLNDGAAVTVPSGSKFRGWLFKADGEEKANAATTVDEKALNLYALVTDIENDEPNERHAYNLKDKYFYAEDHEGFLPLSAYSYNGAQHGLYFKPGSITLPVMGNAIVIVEACKYSKTALTLSDSKGNTLGTIAIPTTDGTRTAIRYTGKADHLSLSFPDGEVYLHALTVINMGSGDIAKNHEDYYVADAGSASSLLNIFDMIAAYGDASSRTKVFLPNGVYNLGKATEQELPIDKLSLIGQSTDSTIIVTAPDASVEGLGKADLFLNTKKDLYLQDLTLKNALDYYGAGAAGRAAVWQDRGDRTIFRNVKMLSYQDTYYSQNNAMQSYFEDCDIHGTVDFICGGGDVRFQHTTLSLEPRNAKGEGGRTITAPTTTTNYGYVFDDCSIVDLAKGKGDWNYGRTWQGKPICVFLNTTLDDNAAATIVSSRWTQKGMNNTDPKVFGEYGTKNAAGQDITPASNVIASYGGNIETILSATQAAAYDYDKMFTNWDPKALATQLTVTGVNLSAGILSWDASQGATAYAVFADGKLLDFTTATSLSVDGKAKTYSVRAANAMGGLGPQATVNITNSIADNLIEKPSQTYYYALQGTRLSSPRQGLNIRVRNYQGAGHKAQKIIVKR</sequence>
<dbReference type="PANTHER" id="PTHR42970">
    <property type="entry name" value="PECTATE LYASE C-RELATED"/>
    <property type="match status" value="1"/>
</dbReference>
<dbReference type="InterPro" id="IPR013378">
    <property type="entry name" value="InlB-like_B-rpt"/>
</dbReference>
<dbReference type="GO" id="GO:0016829">
    <property type="term" value="F:lyase activity"/>
    <property type="evidence" value="ECO:0007669"/>
    <property type="project" value="UniProtKB-KW"/>
</dbReference>
<gene>
    <name evidence="7" type="ORF">FYJ73_01060</name>
</gene>
<evidence type="ECO:0000313" key="8">
    <source>
        <dbReference type="Proteomes" id="UP000438914"/>
    </source>
</evidence>
<dbReference type="Pfam" id="PF01095">
    <property type="entry name" value="Pectinesterase"/>
    <property type="match status" value="1"/>
</dbReference>
<dbReference type="InterPro" id="IPR011050">
    <property type="entry name" value="Pectin_lyase_fold/virulence"/>
</dbReference>
<keyword evidence="4" id="KW-0325">Glycoprotein</keyword>
<keyword evidence="8" id="KW-1185">Reference proteome</keyword>
<dbReference type="PANTHER" id="PTHR42970:SF1">
    <property type="entry name" value="PECTATE LYASE C-RELATED"/>
    <property type="match status" value="1"/>
</dbReference>
<feature type="domain" description="Pectinesterase catalytic" evidence="6">
    <location>
        <begin position="1048"/>
        <end position="1296"/>
    </location>
</feature>